<accession>A0AAW1E0P5</accession>
<gene>
    <name evidence="1" type="ORF">VZT92_026431</name>
</gene>
<proteinExistence type="predicted"/>
<evidence type="ECO:0000313" key="1">
    <source>
        <dbReference type="EMBL" id="KAK9515822.1"/>
    </source>
</evidence>
<comment type="caution">
    <text evidence="1">The sequence shown here is derived from an EMBL/GenBank/DDBJ whole genome shotgun (WGS) entry which is preliminary data.</text>
</comment>
<evidence type="ECO:0000313" key="2">
    <source>
        <dbReference type="Proteomes" id="UP001488805"/>
    </source>
</evidence>
<dbReference type="EMBL" id="JBCEZU010000586">
    <property type="protein sequence ID" value="KAK9515822.1"/>
    <property type="molecule type" value="Genomic_DNA"/>
</dbReference>
<name>A0AAW1E0P5_ZOAVI</name>
<organism evidence="1 2">
    <name type="scientific">Zoarces viviparus</name>
    <name type="common">Viviparous eelpout</name>
    <name type="synonym">Blennius viviparus</name>
    <dbReference type="NCBI Taxonomy" id="48416"/>
    <lineage>
        <taxon>Eukaryota</taxon>
        <taxon>Metazoa</taxon>
        <taxon>Chordata</taxon>
        <taxon>Craniata</taxon>
        <taxon>Vertebrata</taxon>
        <taxon>Euteleostomi</taxon>
        <taxon>Actinopterygii</taxon>
        <taxon>Neopterygii</taxon>
        <taxon>Teleostei</taxon>
        <taxon>Neoteleostei</taxon>
        <taxon>Acanthomorphata</taxon>
        <taxon>Eupercaria</taxon>
        <taxon>Perciformes</taxon>
        <taxon>Cottioidei</taxon>
        <taxon>Zoarcales</taxon>
        <taxon>Zoarcidae</taxon>
        <taxon>Zoarcinae</taxon>
        <taxon>Zoarces</taxon>
    </lineage>
</organism>
<dbReference type="AlphaFoldDB" id="A0AAW1E0P5"/>
<dbReference type="Proteomes" id="UP001488805">
    <property type="component" value="Unassembled WGS sequence"/>
</dbReference>
<keyword evidence="2" id="KW-1185">Reference proteome</keyword>
<sequence>MNPPPNHTWPLPGGFFGVKSLNVCRLTLDEELSTIGTVATGVLKTPPTAGRRRHRKLVWCGNQKSKSLPRRGSAVEVQPDSVCRVVVADTLLTQAVLRKGEVGGIAVQQVNM</sequence>
<protein>
    <submittedName>
        <fullName evidence="1">Uncharacterized protein</fullName>
    </submittedName>
</protein>
<reference evidence="1 2" key="1">
    <citation type="journal article" date="2024" name="Genome Biol. Evol.">
        <title>Chromosome-level genome assembly of the viviparous eelpout Zoarces viviparus.</title>
        <authorList>
            <person name="Fuhrmann N."/>
            <person name="Brasseur M.V."/>
            <person name="Bakowski C.E."/>
            <person name="Podsiadlowski L."/>
            <person name="Prost S."/>
            <person name="Krehenwinkel H."/>
            <person name="Mayer C."/>
        </authorList>
    </citation>
    <scope>NUCLEOTIDE SEQUENCE [LARGE SCALE GENOMIC DNA]</scope>
    <source>
        <strain evidence="1">NO-MEL_2022_Ind0_liver</strain>
    </source>
</reference>